<organism evidence="1 2">
    <name type="scientific">Dentipellis fragilis</name>
    <dbReference type="NCBI Taxonomy" id="205917"/>
    <lineage>
        <taxon>Eukaryota</taxon>
        <taxon>Fungi</taxon>
        <taxon>Dikarya</taxon>
        <taxon>Basidiomycota</taxon>
        <taxon>Agaricomycotina</taxon>
        <taxon>Agaricomycetes</taxon>
        <taxon>Russulales</taxon>
        <taxon>Hericiaceae</taxon>
        <taxon>Dentipellis</taxon>
    </lineage>
</organism>
<accession>A0A4Y9XKF8</accession>
<evidence type="ECO:0008006" key="3">
    <source>
        <dbReference type="Google" id="ProtNLM"/>
    </source>
</evidence>
<evidence type="ECO:0000313" key="1">
    <source>
        <dbReference type="EMBL" id="TFY50440.1"/>
    </source>
</evidence>
<feature type="non-terminal residue" evidence="1">
    <location>
        <position position="254"/>
    </location>
</feature>
<proteinExistence type="predicted"/>
<dbReference type="OrthoDB" id="2740834at2759"/>
<comment type="caution">
    <text evidence="1">The sequence shown here is derived from an EMBL/GenBank/DDBJ whole genome shotgun (WGS) entry which is preliminary data.</text>
</comment>
<dbReference type="AlphaFoldDB" id="A0A4Y9XKF8"/>
<dbReference type="EMBL" id="SEOQ01001831">
    <property type="protein sequence ID" value="TFY50440.1"/>
    <property type="molecule type" value="Genomic_DNA"/>
</dbReference>
<name>A0A4Y9XKF8_9AGAM</name>
<protein>
    <recommendedName>
        <fullName evidence="3">F-box domain-containing protein</fullName>
    </recommendedName>
</protein>
<sequence length="254" mass="28496">MSAEPCKGLSLLERLNNDVLTLILHELVAEDPCVITTLSLTSKRLRSVCLPTLFEKATLDCGRLPDSEPPNAAWPYIRTMDITGSFATSKNFDAGSLRQIIPRLTALRVIRFVRFQWGVTWDSLQFVLAAPNVRVLEIEEPFSAWRQTFTIPDGASSGTLQNGDAEGARTRPQLVLSKYSHPIATPDSRSSSSPFRDGAFTRDGAVEWPRLRELTLDGDHYYGDDPATFSRLCARMPRLRVLDLHLRHKVRSQT</sequence>
<evidence type="ECO:0000313" key="2">
    <source>
        <dbReference type="Proteomes" id="UP000298327"/>
    </source>
</evidence>
<keyword evidence="2" id="KW-1185">Reference proteome</keyword>
<reference evidence="1 2" key="1">
    <citation type="submission" date="2019-02" db="EMBL/GenBank/DDBJ databases">
        <title>Genome sequencing of the rare red list fungi Dentipellis fragilis.</title>
        <authorList>
            <person name="Buettner E."/>
            <person name="Kellner H."/>
        </authorList>
    </citation>
    <scope>NUCLEOTIDE SEQUENCE [LARGE SCALE GENOMIC DNA]</scope>
    <source>
        <strain evidence="1 2">DSM 105465</strain>
    </source>
</reference>
<gene>
    <name evidence="1" type="ORF">EVG20_g11517</name>
</gene>
<dbReference type="Proteomes" id="UP000298327">
    <property type="component" value="Unassembled WGS sequence"/>
</dbReference>